<dbReference type="Gene3D" id="2.70.150.10">
    <property type="entry name" value="Calcium-transporting ATPase, cytoplasmic transduction domain A"/>
    <property type="match status" value="1"/>
</dbReference>
<proteinExistence type="predicted"/>
<keyword evidence="6 8" id="KW-1133">Transmembrane helix</keyword>
<dbReference type="AlphaFoldDB" id="A0A0Q9ZMX5"/>
<dbReference type="EMBL" id="LKTP01000002">
    <property type="protein sequence ID" value="KRG30215.1"/>
    <property type="molecule type" value="Genomic_DNA"/>
</dbReference>
<keyword evidence="3" id="KW-0547">Nucleotide-binding</keyword>
<dbReference type="InterPro" id="IPR023299">
    <property type="entry name" value="ATPase_P-typ_cyto_dom_N"/>
</dbReference>
<feature type="transmembrane region" description="Helical" evidence="8">
    <location>
        <begin position="698"/>
        <end position="725"/>
    </location>
</feature>
<evidence type="ECO:0000256" key="3">
    <source>
        <dbReference type="ARBA" id="ARBA00022741"/>
    </source>
</evidence>
<evidence type="ECO:0000256" key="6">
    <source>
        <dbReference type="ARBA" id="ARBA00022989"/>
    </source>
</evidence>
<comment type="caution">
    <text evidence="10">The sequence shown here is derived from an EMBL/GenBank/DDBJ whole genome shotgun (WGS) entry which is preliminary data.</text>
</comment>
<dbReference type="RefSeq" id="WP_057480823.1">
    <property type="nucleotide sequence ID" value="NZ_BMWR01000006.1"/>
</dbReference>
<dbReference type="SUPFAM" id="SSF81660">
    <property type="entry name" value="Metal cation-transporting ATPase, ATP-binding domain N"/>
    <property type="match status" value="1"/>
</dbReference>
<dbReference type="SMART" id="SM00831">
    <property type="entry name" value="Cation_ATPase_N"/>
    <property type="match status" value="1"/>
</dbReference>
<organism evidence="10 11">
    <name type="scientific">Salegentibacter mishustinae</name>
    <dbReference type="NCBI Taxonomy" id="270918"/>
    <lineage>
        <taxon>Bacteria</taxon>
        <taxon>Pseudomonadati</taxon>
        <taxon>Bacteroidota</taxon>
        <taxon>Flavobacteriia</taxon>
        <taxon>Flavobacteriales</taxon>
        <taxon>Flavobacteriaceae</taxon>
        <taxon>Salegentibacter</taxon>
    </lineage>
</organism>
<dbReference type="GO" id="GO:0005524">
    <property type="term" value="F:ATP binding"/>
    <property type="evidence" value="ECO:0007669"/>
    <property type="project" value="UniProtKB-KW"/>
</dbReference>
<feature type="domain" description="Cation-transporting P-type ATPase N-terminal" evidence="9">
    <location>
        <begin position="2"/>
        <end position="64"/>
    </location>
</feature>
<comment type="subcellular location">
    <subcellularLocation>
        <location evidence="1">Membrane</location>
        <topology evidence="1">Multi-pass membrane protein</topology>
    </subcellularLocation>
</comment>
<evidence type="ECO:0000256" key="2">
    <source>
        <dbReference type="ARBA" id="ARBA00022692"/>
    </source>
</evidence>
<dbReference type="InterPro" id="IPR008250">
    <property type="entry name" value="ATPase_P-typ_transduc_dom_A_sf"/>
</dbReference>
<gene>
    <name evidence="10" type="ORF">APR42_13600</name>
</gene>
<evidence type="ECO:0000313" key="11">
    <source>
        <dbReference type="Proteomes" id="UP000051643"/>
    </source>
</evidence>
<dbReference type="InterPro" id="IPR059000">
    <property type="entry name" value="ATPase_P-type_domA"/>
</dbReference>
<dbReference type="PRINTS" id="PR00119">
    <property type="entry name" value="CATATPASE"/>
</dbReference>
<dbReference type="Pfam" id="PF00690">
    <property type="entry name" value="Cation_ATPase_N"/>
    <property type="match status" value="1"/>
</dbReference>
<dbReference type="Pfam" id="PF00122">
    <property type="entry name" value="E1-E2_ATPase"/>
    <property type="match status" value="1"/>
</dbReference>
<dbReference type="Pfam" id="PF00702">
    <property type="entry name" value="Hydrolase"/>
    <property type="match status" value="1"/>
</dbReference>
<dbReference type="Gene3D" id="3.40.50.1000">
    <property type="entry name" value="HAD superfamily/HAD-like"/>
    <property type="match status" value="1"/>
</dbReference>
<dbReference type="PANTHER" id="PTHR42861">
    <property type="entry name" value="CALCIUM-TRANSPORTING ATPASE"/>
    <property type="match status" value="1"/>
</dbReference>
<name>A0A0Q9ZMX5_9FLAO</name>
<evidence type="ECO:0000256" key="4">
    <source>
        <dbReference type="ARBA" id="ARBA00022840"/>
    </source>
</evidence>
<keyword evidence="4" id="KW-0067">ATP-binding</keyword>
<dbReference type="PROSITE" id="PS00154">
    <property type="entry name" value="ATPASE_E1_E2"/>
    <property type="match status" value="1"/>
</dbReference>
<dbReference type="InterPro" id="IPR036412">
    <property type="entry name" value="HAD-like_sf"/>
</dbReference>
<evidence type="ECO:0000256" key="7">
    <source>
        <dbReference type="ARBA" id="ARBA00023136"/>
    </source>
</evidence>
<keyword evidence="7 8" id="KW-0472">Membrane</keyword>
<feature type="transmembrane region" description="Helical" evidence="8">
    <location>
        <begin position="801"/>
        <end position="822"/>
    </location>
</feature>
<protein>
    <submittedName>
        <fullName evidence="10">Haloacid dehalogenase</fullName>
    </submittedName>
</protein>
<dbReference type="InterPro" id="IPR001757">
    <property type="entry name" value="P_typ_ATPase"/>
</dbReference>
<dbReference type="Pfam" id="PF00689">
    <property type="entry name" value="Cation_ATPase_C"/>
    <property type="match status" value="1"/>
</dbReference>
<feature type="transmembrane region" description="Helical" evidence="8">
    <location>
        <begin position="659"/>
        <end position="677"/>
    </location>
</feature>
<dbReference type="InterPro" id="IPR044492">
    <property type="entry name" value="P_typ_ATPase_HD_dom"/>
</dbReference>
<feature type="transmembrane region" description="Helical" evidence="8">
    <location>
        <begin position="737"/>
        <end position="758"/>
    </location>
</feature>
<keyword evidence="2 8" id="KW-0812">Transmembrane</keyword>
<evidence type="ECO:0000256" key="5">
    <source>
        <dbReference type="ARBA" id="ARBA00022967"/>
    </source>
</evidence>
<dbReference type="OrthoDB" id="1521937at2"/>
<evidence type="ECO:0000256" key="8">
    <source>
        <dbReference type="SAM" id="Phobius"/>
    </source>
</evidence>
<evidence type="ECO:0000313" key="10">
    <source>
        <dbReference type="EMBL" id="KRG30215.1"/>
    </source>
</evidence>
<feature type="transmembrane region" description="Helical" evidence="8">
    <location>
        <begin position="770"/>
        <end position="789"/>
    </location>
</feature>
<accession>A0A0Q9ZMX5</accession>
<dbReference type="STRING" id="270918.APR42_13600"/>
<dbReference type="SFLD" id="SFLDG00002">
    <property type="entry name" value="C1.7:_P-type_atpase_like"/>
    <property type="match status" value="1"/>
</dbReference>
<evidence type="ECO:0000256" key="1">
    <source>
        <dbReference type="ARBA" id="ARBA00004141"/>
    </source>
</evidence>
<evidence type="ECO:0000259" key="9">
    <source>
        <dbReference type="SMART" id="SM00831"/>
    </source>
</evidence>
<dbReference type="GO" id="GO:0016020">
    <property type="term" value="C:membrane"/>
    <property type="evidence" value="ECO:0007669"/>
    <property type="project" value="UniProtKB-SubCell"/>
</dbReference>
<feature type="transmembrane region" description="Helical" evidence="8">
    <location>
        <begin position="263"/>
        <end position="279"/>
    </location>
</feature>
<dbReference type="InterPro" id="IPR018303">
    <property type="entry name" value="ATPase_P-typ_P_site"/>
</dbReference>
<keyword evidence="5" id="KW-1278">Translocase</keyword>
<dbReference type="SFLD" id="SFLDS00003">
    <property type="entry name" value="Haloacid_Dehalogenase"/>
    <property type="match status" value="1"/>
</dbReference>
<feature type="transmembrane region" description="Helical" evidence="8">
    <location>
        <begin position="628"/>
        <end position="653"/>
    </location>
</feature>
<dbReference type="GO" id="GO:0016887">
    <property type="term" value="F:ATP hydrolysis activity"/>
    <property type="evidence" value="ECO:0007669"/>
    <property type="project" value="InterPro"/>
</dbReference>
<dbReference type="InterPro" id="IPR023214">
    <property type="entry name" value="HAD_sf"/>
</dbReference>
<dbReference type="NCBIfam" id="TIGR01494">
    <property type="entry name" value="ATPase_P-type"/>
    <property type="match status" value="2"/>
</dbReference>
<dbReference type="SFLD" id="SFLDF00027">
    <property type="entry name" value="p-type_atpase"/>
    <property type="match status" value="1"/>
</dbReference>
<sequence>MSSLTADFKGLTSKAAKASAEKHGYNQIVSKRKSGFVTALRTLVTEPMIILLFVAAMIYFLTGNPGDGLFLSFAILLVAGISLFQENRSRNALKKLKEIIQPETKVIRNQKLEKISASKLVLDDIIVVEEGNSVPADARIMQSNDFSVNESVLTGESFSVSKQADENPEIFMGTQVVGGLAVAKVTAIGNKTRLGKIGKSMDSQKTEKTLLERQINNFVKKMVIAGSFFFLLVWILNYLETLSILESLLQALTLAMSILPEEIPVAFATFMAMGAWRLMKMGIVVKQMKTVESLGSATVICADKTGTITQNKMSLAKIVTNKNWEIQDADANLNTEAINLIEVSMWASEPIPFDPMEIAIHNAYELNTKSDLRSDFQMVHEYPLSGKPPMMTHIFENKDGKRIIAAKGAPEALLKVSNLEESVVEHIEKQLNQLASEGFRVLGVGEVKEKVEKFPKIQQDLKFEFLGLIAFYDPPKENISKVFEDFYSAGLQVKIITGDNAVTTAEIARQINFKNSGKSMDGEELLKLSEEELKEKVKTINIFTRMFPEAKLKIINALKANNEIVAMTGDGVNDGPALKAAHIGIAMGKKGSEIAKKAASLILVKDDLSGMVDAVEMGRRIYNNLKKAIQYIISIHIPIILTVFIPLALGWIYPNIFSPVHIIFLELIMGPTCSIIYENEPAEANILKQKPRPATQSFFNVKELSLSIIQGIGISVGTLGIYRFAVSSGFSEDLTRSMVFSCLISANIFLTLVNRSFFYSAVTTLSYKNSLIPIIIGITTILSAAMLFWKPLRLFFEFGQISITQLILCITTGFLSVIWIEAYKLYKRRTKN</sequence>
<keyword evidence="11" id="KW-1185">Reference proteome</keyword>
<dbReference type="Gene3D" id="3.40.1110.10">
    <property type="entry name" value="Calcium-transporting ATPase, cytoplasmic domain N"/>
    <property type="match status" value="1"/>
</dbReference>
<dbReference type="SUPFAM" id="SSF81665">
    <property type="entry name" value="Calcium ATPase, transmembrane domain M"/>
    <property type="match status" value="1"/>
</dbReference>
<dbReference type="InterPro" id="IPR004014">
    <property type="entry name" value="ATPase_P-typ_cation-transptr_N"/>
</dbReference>
<dbReference type="PRINTS" id="PR00120">
    <property type="entry name" value="HATPASE"/>
</dbReference>
<feature type="transmembrane region" description="Helical" evidence="8">
    <location>
        <begin position="68"/>
        <end position="85"/>
    </location>
</feature>
<dbReference type="Proteomes" id="UP000051643">
    <property type="component" value="Unassembled WGS sequence"/>
</dbReference>
<feature type="transmembrane region" description="Helical" evidence="8">
    <location>
        <begin position="40"/>
        <end position="62"/>
    </location>
</feature>
<dbReference type="SUPFAM" id="SSF81653">
    <property type="entry name" value="Calcium ATPase, transduction domain A"/>
    <property type="match status" value="1"/>
</dbReference>
<dbReference type="Gene3D" id="1.20.1110.10">
    <property type="entry name" value="Calcium-transporting ATPase, transmembrane domain"/>
    <property type="match status" value="1"/>
</dbReference>
<dbReference type="InterPro" id="IPR023298">
    <property type="entry name" value="ATPase_P-typ_TM_dom_sf"/>
</dbReference>
<reference evidence="10" key="1">
    <citation type="submission" date="2015-10" db="EMBL/GenBank/DDBJ databases">
        <title>Draft genome sequence of Salegentibacter mishustinae KCTC 12263.</title>
        <authorList>
            <person name="Lin W."/>
            <person name="Zheng Q."/>
        </authorList>
    </citation>
    <scope>NUCLEOTIDE SEQUENCE [LARGE SCALE GENOMIC DNA]</scope>
    <source>
        <strain evidence="10">KCTC 12263</strain>
    </source>
</reference>
<dbReference type="SUPFAM" id="SSF56784">
    <property type="entry name" value="HAD-like"/>
    <property type="match status" value="1"/>
</dbReference>
<feature type="transmembrane region" description="Helical" evidence="8">
    <location>
        <begin position="222"/>
        <end position="239"/>
    </location>
</feature>
<dbReference type="InterPro" id="IPR006068">
    <property type="entry name" value="ATPase_P-typ_cation-transptr_C"/>
</dbReference>